<evidence type="ECO:0000256" key="2">
    <source>
        <dbReference type="ARBA" id="ARBA00023315"/>
    </source>
</evidence>
<organism evidence="5 6">
    <name type="scientific">Candidatus Nucleicultrix amoebiphila FS5</name>
    <dbReference type="NCBI Taxonomy" id="1414854"/>
    <lineage>
        <taxon>Bacteria</taxon>
        <taxon>Pseudomonadati</taxon>
        <taxon>Pseudomonadota</taxon>
        <taxon>Alphaproteobacteria</taxon>
        <taxon>Holosporales</taxon>
        <taxon>Candidatus Nucleicultricaceae</taxon>
        <taxon>Candidatus Nucleicultrix</taxon>
    </lineage>
</organism>
<reference evidence="5 6" key="1">
    <citation type="submission" date="2014-06" db="EMBL/GenBank/DDBJ databases">
        <title>The genome of the endonuclear symbiont Nucleicultrix amoebiphila.</title>
        <authorList>
            <person name="Schulz F."/>
            <person name="Horn M."/>
        </authorList>
    </citation>
    <scope>NUCLEOTIDE SEQUENCE [LARGE SCALE GENOMIC DNA]</scope>
    <source>
        <strain evidence="5 6">FS5</strain>
    </source>
</reference>
<evidence type="ECO:0000313" key="5">
    <source>
        <dbReference type="EMBL" id="ARN84854.1"/>
    </source>
</evidence>
<dbReference type="InterPro" id="IPR016181">
    <property type="entry name" value="Acyl_CoA_acyltransferase"/>
</dbReference>
<dbReference type="Gene3D" id="3.40.630.30">
    <property type="match status" value="1"/>
</dbReference>
<dbReference type="KEGG" id="naf:GQ61_05640"/>
<keyword evidence="2" id="KW-0012">Acyltransferase</keyword>
<dbReference type="RefSeq" id="WP_085784351.1">
    <property type="nucleotide sequence ID" value="NZ_CP008743.1"/>
</dbReference>
<protein>
    <recommendedName>
        <fullName evidence="4">N-acetyltransferase domain-containing protein</fullName>
    </recommendedName>
</protein>
<evidence type="ECO:0000259" key="4">
    <source>
        <dbReference type="PROSITE" id="PS51186"/>
    </source>
</evidence>
<feature type="signal peptide" evidence="3">
    <location>
        <begin position="1"/>
        <end position="19"/>
    </location>
</feature>
<dbReference type="PANTHER" id="PTHR43420">
    <property type="entry name" value="ACETYLTRANSFERASE"/>
    <property type="match status" value="1"/>
</dbReference>
<dbReference type="InterPro" id="IPR000182">
    <property type="entry name" value="GNAT_dom"/>
</dbReference>
<sequence length="217" mass="24896">MRLLTFLILFFSMSDLVYASYDFQEEISHSPSSSVSSKKHSADFKWTEIEEDVSEAMSVFLLSFSKAYESFSKETLKLTFNSKEEWLEATFKEEEQDFKAQKTPIWLLQAFDQESKIVIGVATVEPDQNNATTTLYIRQMAVHPSHQKKGIGKGIIDVIEKRFSAQGFKDIVLLAREVNQPAIDFYTKTGFESHGYKHPDYEGKPYIGFKKSIPAFQ</sequence>
<keyword evidence="3" id="KW-0732">Signal</keyword>
<dbReference type="InterPro" id="IPR050680">
    <property type="entry name" value="YpeA/RimI_acetyltransf"/>
</dbReference>
<feature type="domain" description="N-acetyltransferase" evidence="4">
    <location>
        <begin position="66"/>
        <end position="214"/>
    </location>
</feature>
<dbReference type="EMBL" id="CP008743">
    <property type="protein sequence ID" value="ARN84854.1"/>
    <property type="molecule type" value="Genomic_DNA"/>
</dbReference>
<dbReference type="AlphaFoldDB" id="A0A1W6N4S2"/>
<dbReference type="SUPFAM" id="SSF55729">
    <property type="entry name" value="Acyl-CoA N-acyltransferases (Nat)"/>
    <property type="match status" value="1"/>
</dbReference>
<dbReference type="OrthoDB" id="9803233at2"/>
<keyword evidence="1" id="KW-0808">Transferase</keyword>
<accession>A0A1W6N4S2</accession>
<gene>
    <name evidence="5" type="ORF">GQ61_05640</name>
</gene>
<evidence type="ECO:0000256" key="1">
    <source>
        <dbReference type="ARBA" id="ARBA00022679"/>
    </source>
</evidence>
<dbReference type="Proteomes" id="UP000237351">
    <property type="component" value="Chromosome"/>
</dbReference>
<evidence type="ECO:0000313" key="6">
    <source>
        <dbReference type="Proteomes" id="UP000237351"/>
    </source>
</evidence>
<proteinExistence type="predicted"/>
<name>A0A1W6N4S2_9PROT</name>
<keyword evidence="6" id="KW-1185">Reference proteome</keyword>
<dbReference type="Pfam" id="PF00583">
    <property type="entry name" value="Acetyltransf_1"/>
    <property type="match status" value="1"/>
</dbReference>
<evidence type="ECO:0000256" key="3">
    <source>
        <dbReference type="SAM" id="SignalP"/>
    </source>
</evidence>
<dbReference type="PROSITE" id="PS51186">
    <property type="entry name" value="GNAT"/>
    <property type="match status" value="1"/>
</dbReference>
<dbReference type="STRING" id="1414854.GQ61_05640"/>
<dbReference type="CDD" id="cd04301">
    <property type="entry name" value="NAT_SF"/>
    <property type="match status" value="1"/>
</dbReference>
<feature type="chain" id="PRO_5012822984" description="N-acetyltransferase domain-containing protein" evidence="3">
    <location>
        <begin position="20"/>
        <end position="217"/>
    </location>
</feature>
<dbReference type="GO" id="GO:0016747">
    <property type="term" value="F:acyltransferase activity, transferring groups other than amino-acyl groups"/>
    <property type="evidence" value="ECO:0007669"/>
    <property type="project" value="InterPro"/>
</dbReference>